<dbReference type="InterPro" id="IPR007210">
    <property type="entry name" value="ABC_Gly_betaine_transp_sub-bd"/>
</dbReference>
<keyword evidence="2" id="KW-0813">Transport</keyword>
<dbReference type="AlphaFoldDB" id="A0A3B1A1R2"/>
<evidence type="ECO:0000256" key="1">
    <source>
        <dbReference type="ARBA" id="ARBA00004141"/>
    </source>
</evidence>
<feature type="transmembrane region" description="Helical" evidence="8">
    <location>
        <begin position="311"/>
        <end position="333"/>
    </location>
</feature>
<dbReference type="GO" id="GO:0031460">
    <property type="term" value="P:glycine betaine transport"/>
    <property type="evidence" value="ECO:0007669"/>
    <property type="project" value="TreeGrafter"/>
</dbReference>
<feature type="transmembrane region" description="Helical" evidence="8">
    <location>
        <begin position="354"/>
        <end position="379"/>
    </location>
</feature>
<dbReference type="InterPro" id="IPR051204">
    <property type="entry name" value="ABC_transp_perm/SBD"/>
</dbReference>
<dbReference type="CDD" id="cd06261">
    <property type="entry name" value="TM_PBP2"/>
    <property type="match status" value="1"/>
</dbReference>
<dbReference type="SUPFAM" id="SSF53850">
    <property type="entry name" value="Periplasmic binding protein-like II"/>
    <property type="match status" value="1"/>
</dbReference>
<evidence type="ECO:0000256" key="3">
    <source>
        <dbReference type="ARBA" id="ARBA00022692"/>
    </source>
</evidence>
<evidence type="ECO:0000256" key="5">
    <source>
        <dbReference type="ARBA" id="ARBA00023136"/>
    </source>
</evidence>
<keyword evidence="4 8" id="KW-1133">Transmembrane helix</keyword>
<dbReference type="PANTHER" id="PTHR30177:SF4">
    <property type="entry name" value="OSMOPROTECTANT IMPORT PERMEASE PROTEIN OSMW"/>
    <property type="match status" value="1"/>
</dbReference>
<reference evidence="10" key="1">
    <citation type="submission" date="2018-06" db="EMBL/GenBank/DDBJ databases">
        <authorList>
            <person name="Zhirakovskaya E."/>
        </authorList>
    </citation>
    <scope>NUCLEOTIDE SEQUENCE</scope>
</reference>
<dbReference type="EMBL" id="UOFS01000011">
    <property type="protein sequence ID" value="VAW92099.1"/>
    <property type="molecule type" value="Genomic_DNA"/>
</dbReference>
<dbReference type="FunFam" id="1.10.3720.10:FF:000001">
    <property type="entry name" value="Glycine betaine ABC transporter, permease"/>
    <property type="match status" value="1"/>
</dbReference>
<dbReference type="PANTHER" id="PTHR30177">
    <property type="entry name" value="GLYCINE BETAINE/L-PROLINE TRANSPORT SYSTEM PERMEASE PROTEIN PROW"/>
    <property type="match status" value="1"/>
</dbReference>
<evidence type="ECO:0000256" key="4">
    <source>
        <dbReference type="ARBA" id="ARBA00022989"/>
    </source>
</evidence>
<proteinExistence type="inferred from homology"/>
<evidence type="ECO:0000256" key="6">
    <source>
        <dbReference type="ARBA" id="ARBA00035642"/>
    </source>
</evidence>
<dbReference type="Gene3D" id="3.40.190.120">
    <property type="entry name" value="Osmoprotection protein (prox), domain 2"/>
    <property type="match status" value="1"/>
</dbReference>
<sequence length="502" mass="54629">MMLRLFATVSLITPLFLFLGISHATNSDNSITVGSKTFTESVVLGEIIHQLANASGAKTHYNAQLGGTSILWSALLTGEIDIYPEYTGTLMKEILAKENISTLAGLKQSLEKKGIRMTKPLGFNNTYAIGVTEKLAQKLKLARISDLRNYPELVLGFTNEFMNRADGWPGLQQYYQLPHTQVTGLDHDLAYRGIEANSLQVTDLYATDAEINYYQLRTLEDDLNFFPAYHGVILYRENLQTDNPKLVNYLTQLAGKIDAQTMVAMNAKVKLKGQSESQVASTFLKKHLNINTSVITVSNWQQFLRYTKEHLVLVLISLFAAIVLAIPLGIIAAKQPQFRHLILGSASIIQTIPALALFVFMIPFLGIGGPPAMVALFLYSLLPIIRNTYAGLNDIPSDIKESAEALGLSSAARLRIVELPLATRSILAGIKTSAVINVGTATLGALIGAGGYGQPILTGIRLDDTSLILQGAIPAAALALIVQGIFELLERRLLPSGHVIAN</sequence>
<dbReference type="GO" id="GO:0043190">
    <property type="term" value="C:ATP-binding cassette (ABC) transporter complex"/>
    <property type="evidence" value="ECO:0007669"/>
    <property type="project" value="InterPro"/>
</dbReference>
<dbReference type="Gene3D" id="1.10.3720.10">
    <property type="entry name" value="MetI-like"/>
    <property type="match status" value="1"/>
</dbReference>
<evidence type="ECO:0000259" key="9">
    <source>
        <dbReference type="PROSITE" id="PS50928"/>
    </source>
</evidence>
<comment type="subcellular location">
    <subcellularLocation>
        <location evidence="1">Membrane</location>
        <topology evidence="1">Multi-pass membrane protein</topology>
    </subcellularLocation>
</comment>
<keyword evidence="5 8" id="KW-0472">Membrane</keyword>
<evidence type="ECO:0000256" key="7">
    <source>
        <dbReference type="ARBA" id="ARBA00035652"/>
    </source>
</evidence>
<dbReference type="Pfam" id="PF00528">
    <property type="entry name" value="BPD_transp_1"/>
    <property type="match status" value="1"/>
</dbReference>
<comment type="similarity">
    <text evidence="6">In the C-terminal section; belongs to the OsmX family.</text>
</comment>
<dbReference type="InterPro" id="IPR041894">
    <property type="entry name" value="PBP2_ProX-like"/>
</dbReference>
<accession>A0A3B1A1R2</accession>
<dbReference type="Gene3D" id="3.40.190.10">
    <property type="entry name" value="Periplasmic binding protein-like II"/>
    <property type="match status" value="1"/>
</dbReference>
<dbReference type="SUPFAM" id="SSF161098">
    <property type="entry name" value="MetI-like"/>
    <property type="match status" value="1"/>
</dbReference>
<dbReference type="Pfam" id="PF04069">
    <property type="entry name" value="OpuAC"/>
    <property type="match status" value="1"/>
</dbReference>
<keyword evidence="3 8" id="KW-0812">Transmembrane</keyword>
<feature type="transmembrane region" description="Helical" evidence="8">
    <location>
        <begin position="467"/>
        <end position="486"/>
    </location>
</feature>
<evidence type="ECO:0000256" key="8">
    <source>
        <dbReference type="SAM" id="Phobius"/>
    </source>
</evidence>
<name>A0A3B1A1R2_9ZZZZ</name>
<dbReference type="InterPro" id="IPR000515">
    <property type="entry name" value="MetI-like"/>
</dbReference>
<dbReference type="GO" id="GO:0022857">
    <property type="term" value="F:transmembrane transporter activity"/>
    <property type="evidence" value="ECO:0007669"/>
    <property type="project" value="InterPro"/>
</dbReference>
<organism evidence="10">
    <name type="scientific">hydrothermal vent metagenome</name>
    <dbReference type="NCBI Taxonomy" id="652676"/>
    <lineage>
        <taxon>unclassified sequences</taxon>
        <taxon>metagenomes</taxon>
        <taxon>ecological metagenomes</taxon>
    </lineage>
</organism>
<evidence type="ECO:0000256" key="2">
    <source>
        <dbReference type="ARBA" id="ARBA00022448"/>
    </source>
</evidence>
<comment type="similarity">
    <text evidence="7">In the N-terminal section; belongs to the binding-protein-dependent transport system permease family.</text>
</comment>
<gene>
    <name evidence="10" type="ORF">MNBD_GAMMA22-2346</name>
</gene>
<dbReference type="PROSITE" id="PS50928">
    <property type="entry name" value="ABC_TM1"/>
    <property type="match status" value="1"/>
</dbReference>
<dbReference type="InterPro" id="IPR035906">
    <property type="entry name" value="MetI-like_sf"/>
</dbReference>
<feature type="domain" description="ABC transmembrane type-1" evidence="9">
    <location>
        <begin position="307"/>
        <end position="490"/>
    </location>
</feature>
<protein>
    <submittedName>
        <fullName evidence="10">ABC transporter, substrate-binding protein (Cluster 13, osmolytes) / ABC transporter, permease protein (Cluster 13, osmolytes)</fullName>
    </submittedName>
</protein>
<evidence type="ECO:0000313" key="10">
    <source>
        <dbReference type="EMBL" id="VAW92099.1"/>
    </source>
</evidence>
<dbReference type="CDD" id="cd13607">
    <property type="entry name" value="PBP2_AfProX_like"/>
    <property type="match status" value="1"/>
</dbReference>